<gene>
    <name evidence="2" type="ORF">FHP91_12905</name>
</gene>
<protein>
    <submittedName>
        <fullName evidence="2">Twin-arginine translocation signal domain-containing protein</fullName>
    </submittedName>
</protein>
<dbReference type="InterPro" id="IPR006311">
    <property type="entry name" value="TAT_signal"/>
</dbReference>
<proteinExistence type="predicted"/>
<comment type="caution">
    <text evidence="2">The sequence shown here is derived from an EMBL/GenBank/DDBJ whole genome shotgun (WGS) entry which is preliminary data.</text>
</comment>
<dbReference type="InterPro" id="IPR054209">
    <property type="entry name" value="DUF6916"/>
</dbReference>
<dbReference type="InterPro" id="IPR019546">
    <property type="entry name" value="TAT_signal_bac_arc"/>
</dbReference>
<dbReference type="NCBIfam" id="TIGR01409">
    <property type="entry name" value="TAT_signal_seq"/>
    <property type="match status" value="1"/>
</dbReference>
<accession>A0A557QPC9</accession>
<name>A0A557QPC9_9RHOO</name>
<reference evidence="2 3" key="1">
    <citation type="submission" date="2019-07" db="EMBL/GenBank/DDBJ databases">
        <title>The pathways for chlorine oxyanion respiration interact through the shared metabolite chlorate.</title>
        <authorList>
            <person name="Barnum T.P."/>
            <person name="Cheng Y."/>
            <person name="Hill K.A."/>
            <person name="Lucas L.N."/>
            <person name="Carlson H.K."/>
            <person name="Coates J.D."/>
        </authorList>
    </citation>
    <scope>NUCLEOTIDE SEQUENCE [LARGE SCALE GENOMIC DNA]</scope>
    <source>
        <strain evidence="2 3">SFB-3</strain>
    </source>
</reference>
<dbReference type="AlphaFoldDB" id="A0A557QPC9"/>
<keyword evidence="3" id="KW-1185">Reference proteome</keyword>
<evidence type="ECO:0000259" key="1">
    <source>
        <dbReference type="Pfam" id="PF21880"/>
    </source>
</evidence>
<feature type="domain" description="DUF6916" evidence="1">
    <location>
        <begin position="52"/>
        <end position="139"/>
    </location>
</feature>
<sequence>MTHQNTMPTRRRLMKDRRDFLNTCALGAAALVAPTRLMAAGSTDAHPSRKLSKAGFEALMNANFRCLSGRGEAQRLTLTEVRDGPQSPGLEQFGLLLRGTDDLAANPLTPALYRLYHPETGAMLVHLTPSDSVAGSYTAQFGLMA</sequence>
<organism evidence="2 3">
    <name type="scientific">Denitromonas halophila</name>
    <dbReference type="NCBI Taxonomy" id="1629404"/>
    <lineage>
        <taxon>Bacteria</taxon>
        <taxon>Pseudomonadati</taxon>
        <taxon>Pseudomonadota</taxon>
        <taxon>Betaproteobacteria</taxon>
        <taxon>Rhodocyclales</taxon>
        <taxon>Zoogloeaceae</taxon>
        <taxon>Denitromonas</taxon>
    </lineage>
</organism>
<evidence type="ECO:0000313" key="3">
    <source>
        <dbReference type="Proteomes" id="UP000319502"/>
    </source>
</evidence>
<evidence type="ECO:0000313" key="2">
    <source>
        <dbReference type="EMBL" id="TVO54761.1"/>
    </source>
</evidence>
<dbReference type="Proteomes" id="UP000319502">
    <property type="component" value="Unassembled WGS sequence"/>
</dbReference>
<dbReference type="EMBL" id="VMNK01000012">
    <property type="protein sequence ID" value="TVO54761.1"/>
    <property type="molecule type" value="Genomic_DNA"/>
</dbReference>
<dbReference type="PROSITE" id="PS51318">
    <property type="entry name" value="TAT"/>
    <property type="match status" value="1"/>
</dbReference>
<dbReference type="Pfam" id="PF21880">
    <property type="entry name" value="DUF6916"/>
    <property type="match status" value="1"/>
</dbReference>